<reference evidence="9 10" key="1">
    <citation type="submission" date="2016-02" db="EMBL/GenBank/DDBJ databases">
        <title>Comparison of Clostridium stercorarium subspecies using comparative genomics and transcriptomics.</title>
        <authorList>
            <person name="Schellenberg J."/>
            <person name="Thallinger G."/>
            <person name="Levin D.B."/>
            <person name="Zhang X."/>
            <person name="Alvare G."/>
            <person name="Fristensky B."/>
            <person name="Sparling R."/>
        </authorList>
    </citation>
    <scope>NUCLEOTIDE SEQUENCE [LARGE SCALE GENOMIC DNA]</scope>
    <source>
        <strain evidence="9 10">DSM 2910</strain>
    </source>
</reference>
<dbReference type="AlphaFoldDB" id="A0A1B1Y9Z7"/>
<dbReference type="EMBL" id="CP014672">
    <property type="protein sequence ID" value="ANW97584.1"/>
    <property type="molecule type" value="Genomic_DNA"/>
</dbReference>
<feature type="transmembrane region" description="Helical" evidence="7">
    <location>
        <begin position="12"/>
        <end position="36"/>
    </location>
</feature>
<evidence type="ECO:0000256" key="7">
    <source>
        <dbReference type="RuleBase" id="RU363032"/>
    </source>
</evidence>
<dbReference type="SUPFAM" id="SSF161098">
    <property type="entry name" value="MetI-like"/>
    <property type="match status" value="1"/>
</dbReference>
<name>A0A1B1Y9Z7_THEST</name>
<feature type="transmembrane region" description="Helical" evidence="7">
    <location>
        <begin position="184"/>
        <end position="206"/>
    </location>
</feature>
<evidence type="ECO:0000256" key="2">
    <source>
        <dbReference type="ARBA" id="ARBA00022448"/>
    </source>
</evidence>
<feature type="transmembrane region" description="Helical" evidence="7">
    <location>
        <begin position="264"/>
        <end position="284"/>
    </location>
</feature>
<dbReference type="PANTHER" id="PTHR43744">
    <property type="entry name" value="ABC TRANSPORTER PERMEASE PROTEIN MG189-RELATED-RELATED"/>
    <property type="match status" value="1"/>
</dbReference>
<feature type="transmembrane region" description="Helical" evidence="7">
    <location>
        <begin position="143"/>
        <end position="163"/>
    </location>
</feature>
<evidence type="ECO:0000256" key="1">
    <source>
        <dbReference type="ARBA" id="ARBA00004651"/>
    </source>
</evidence>
<accession>A0A1B1Y9Z7</accession>
<organism evidence="9 10">
    <name type="scientific">Thermoclostridium stercorarium subsp. thermolacticum DSM 2910</name>
    <dbReference type="NCBI Taxonomy" id="1121336"/>
    <lineage>
        <taxon>Bacteria</taxon>
        <taxon>Bacillati</taxon>
        <taxon>Bacillota</taxon>
        <taxon>Clostridia</taxon>
        <taxon>Eubacteriales</taxon>
        <taxon>Oscillospiraceae</taxon>
        <taxon>Thermoclostridium</taxon>
    </lineage>
</organism>
<dbReference type="InterPro" id="IPR035906">
    <property type="entry name" value="MetI-like_sf"/>
</dbReference>
<dbReference type="PANTHER" id="PTHR43744:SF9">
    <property type="entry name" value="POLYGALACTURONAN_RHAMNOGALACTURONAN TRANSPORT SYSTEM PERMEASE PROTEIN YTCP"/>
    <property type="match status" value="1"/>
</dbReference>
<keyword evidence="4 7" id="KW-0812">Transmembrane</keyword>
<evidence type="ECO:0000256" key="4">
    <source>
        <dbReference type="ARBA" id="ARBA00022692"/>
    </source>
</evidence>
<evidence type="ECO:0000313" key="10">
    <source>
        <dbReference type="Proteomes" id="UP000092971"/>
    </source>
</evidence>
<feature type="transmembrane region" description="Helical" evidence="7">
    <location>
        <begin position="75"/>
        <end position="99"/>
    </location>
</feature>
<feature type="domain" description="ABC transmembrane type-1" evidence="8">
    <location>
        <begin position="76"/>
        <end position="284"/>
    </location>
</feature>
<comment type="subcellular location">
    <subcellularLocation>
        <location evidence="1 7">Cell membrane</location>
        <topology evidence="1 7">Multi-pass membrane protein</topology>
    </subcellularLocation>
</comment>
<evidence type="ECO:0000313" key="9">
    <source>
        <dbReference type="EMBL" id="ANW97584.1"/>
    </source>
</evidence>
<dbReference type="CDD" id="cd06261">
    <property type="entry name" value="TM_PBP2"/>
    <property type="match status" value="1"/>
</dbReference>
<keyword evidence="3" id="KW-1003">Cell membrane</keyword>
<comment type="similarity">
    <text evidence="7">Belongs to the binding-protein-dependent transport system permease family.</text>
</comment>
<dbReference type="GO" id="GO:0055085">
    <property type="term" value="P:transmembrane transport"/>
    <property type="evidence" value="ECO:0007669"/>
    <property type="project" value="InterPro"/>
</dbReference>
<evidence type="ECO:0000259" key="8">
    <source>
        <dbReference type="PROSITE" id="PS50928"/>
    </source>
</evidence>
<dbReference type="GO" id="GO:0005886">
    <property type="term" value="C:plasma membrane"/>
    <property type="evidence" value="ECO:0007669"/>
    <property type="project" value="UniProtKB-SubCell"/>
</dbReference>
<keyword evidence="6 7" id="KW-0472">Membrane</keyword>
<evidence type="ECO:0000256" key="3">
    <source>
        <dbReference type="ARBA" id="ARBA00022475"/>
    </source>
</evidence>
<dbReference type="Proteomes" id="UP000092971">
    <property type="component" value="Chromosome"/>
</dbReference>
<evidence type="ECO:0000256" key="5">
    <source>
        <dbReference type="ARBA" id="ARBA00022989"/>
    </source>
</evidence>
<proteinExistence type="inferred from homology"/>
<protein>
    <submittedName>
        <fullName evidence="9">ABC transporter permease</fullName>
    </submittedName>
</protein>
<gene>
    <name evidence="9" type="ORF">CSTERTH_00300</name>
</gene>
<dbReference type="InterPro" id="IPR000515">
    <property type="entry name" value="MetI-like"/>
</dbReference>
<feature type="transmembrane region" description="Helical" evidence="7">
    <location>
        <begin position="111"/>
        <end position="131"/>
    </location>
</feature>
<keyword evidence="2 7" id="KW-0813">Transport</keyword>
<sequence>MERKQHGTGEVVFNAINYTVFILYTLICVFPFYYLFINTISSNELTGLGLITFYPKGIHLSNYIQVLKLKGLPRAALVSLARTVIGTAATVFASAFLGYLFTKKEMWGRKFWYRFVVITMYFNAGILPWFITMMNLGLTNNFLAYILPYIVQPFYIILIKTYVESIPQSLQESAQLDGAGYFTIFFRIVFPLITPILATVAVFSAVNQWNSFTDTLFLMTDSKYYTLQFVLYRYLNEATALASIIKSSQGPVNMNLQNMQTPTSVRMTVSMIVVTPILLVYPYFQRYFVKGIMIGAVKG</sequence>
<evidence type="ECO:0000256" key="6">
    <source>
        <dbReference type="ARBA" id="ARBA00023136"/>
    </source>
</evidence>
<dbReference type="Pfam" id="PF00528">
    <property type="entry name" value="BPD_transp_1"/>
    <property type="match status" value="1"/>
</dbReference>
<keyword evidence="5 7" id="KW-1133">Transmembrane helix</keyword>
<dbReference type="Gene3D" id="1.10.3720.10">
    <property type="entry name" value="MetI-like"/>
    <property type="match status" value="1"/>
</dbReference>
<dbReference type="RefSeq" id="WP_015357793.1">
    <property type="nucleotide sequence ID" value="NZ_CP014672.1"/>
</dbReference>
<dbReference type="OrthoDB" id="157184at2"/>
<dbReference type="PROSITE" id="PS50928">
    <property type="entry name" value="ABC_TM1"/>
    <property type="match status" value="1"/>
</dbReference>